<dbReference type="InterPro" id="IPR028998">
    <property type="entry name" value="RimP_C"/>
</dbReference>
<evidence type="ECO:0000256" key="4">
    <source>
        <dbReference type="SAM" id="MobiDB-lite"/>
    </source>
</evidence>
<dbReference type="InterPro" id="IPR035956">
    <property type="entry name" value="RimP_N_sf"/>
</dbReference>
<feature type="domain" description="Ribosome maturation factor RimP C-terminal" evidence="6">
    <location>
        <begin position="103"/>
        <end position="173"/>
    </location>
</feature>
<feature type="domain" description="Ribosome maturation factor RimP N-terminal" evidence="5">
    <location>
        <begin position="29"/>
        <end position="100"/>
    </location>
</feature>
<evidence type="ECO:0000313" key="8">
    <source>
        <dbReference type="Proteomes" id="UP000192872"/>
    </source>
</evidence>
<dbReference type="CDD" id="cd01734">
    <property type="entry name" value="YlxS_C"/>
    <property type="match status" value="1"/>
</dbReference>
<protein>
    <recommendedName>
        <fullName evidence="3">Ribosome maturation factor RimP</fullName>
    </recommendedName>
</protein>
<keyword evidence="2 3" id="KW-0690">Ribosome biogenesis</keyword>
<sequence>MVPAAPDALLAEPRLFVEAGVAARVAEVCGPALGDIGYRLVRVKILAVNGCTVQIMAERPDGIFSIDDCEAASRAVSPVLDVADPVDKAYYLEMSSPGIDRPLVRVSDFVRWQGHEVKLALNMAVEGRRRFRGVLGKVEREGVLLTPDAGEMGSTADIHIPFAIMSEARLVLTDDLIRESLRRNGPPSLEDAGKDTDHQPAPAGRTSPDKKSDKRSKRHGR</sequence>
<dbReference type="InterPro" id="IPR003728">
    <property type="entry name" value="Ribosome_maturation_RimP"/>
</dbReference>
<dbReference type="SUPFAM" id="SSF75420">
    <property type="entry name" value="YhbC-like, N-terminal domain"/>
    <property type="match status" value="1"/>
</dbReference>
<dbReference type="STRING" id="1827387.A4S15_02040"/>
<evidence type="ECO:0000313" key="7">
    <source>
        <dbReference type="EMBL" id="OQW49756.1"/>
    </source>
</evidence>
<accession>A0A1W9HQR3</accession>
<dbReference type="Pfam" id="PF02576">
    <property type="entry name" value="RimP_N"/>
    <property type="match status" value="1"/>
</dbReference>
<name>A0A1W9HQR3_9HYPH</name>
<dbReference type="InterPro" id="IPR036847">
    <property type="entry name" value="RimP_C_sf"/>
</dbReference>
<comment type="subcellular location">
    <subcellularLocation>
        <location evidence="3">Cytoplasm</location>
    </subcellularLocation>
</comment>
<dbReference type="InterPro" id="IPR028989">
    <property type="entry name" value="RimP_N"/>
</dbReference>
<evidence type="ECO:0000259" key="6">
    <source>
        <dbReference type="Pfam" id="PF17384"/>
    </source>
</evidence>
<comment type="caution">
    <text evidence="7">The sequence shown here is derived from an EMBL/GenBank/DDBJ whole genome shotgun (WGS) entry which is preliminary data.</text>
</comment>
<reference evidence="7 8" key="1">
    <citation type="journal article" date="2017" name="Water Res.">
        <title>Comammox in drinking water systems.</title>
        <authorList>
            <person name="Wang Y."/>
            <person name="Ma L."/>
            <person name="Mao Y."/>
            <person name="Jiang X."/>
            <person name="Xia Y."/>
            <person name="Yu K."/>
            <person name="Li B."/>
            <person name="Zhang T."/>
        </authorList>
    </citation>
    <scope>NUCLEOTIDE SEQUENCE [LARGE SCALE GENOMIC DNA]</scope>
    <source>
        <strain evidence="7">SG_bin8</strain>
    </source>
</reference>
<keyword evidence="1 3" id="KW-0963">Cytoplasm</keyword>
<dbReference type="NCBIfam" id="NF000932">
    <property type="entry name" value="PRK00092.2-5"/>
    <property type="match status" value="1"/>
</dbReference>
<evidence type="ECO:0000256" key="3">
    <source>
        <dbReference type="HAMAP-Rule" id="MF_01077"/>
    </source>
</evidence>
<dbReference type="Pfam" id="PF17384">
    <property type="entry name" value="DUF150_C"/>
    <property type="match status" value="1"/>
</dbReference>
<evidence type="ECO:0000256" key="1">
    <source>
        <dbReference type="ARBA" id="ARBA00022490"/>
    </source>
</evidence>
<dbReference type="GO" id="GO:0006412">
    <property type="term" value="P:translation"/>
    <property type="evidence" value="ECO:0007669"/>
    <property type="project" value="TreeGrafter"/>
</dbReference>
<proteinExistence type="inferred from homology"/>
<dbReference type="AlphaFoldDB" id="A0A1W9HQR3"/>
<dbReference type="EMBL" id="LWDL01000031">
    <property type="protein sequence ID" value="OQW49756.1"/>
    <property type="molecule type" value="Genomic_DNA"/>
</dbReference>
<dbReference type="Gene3D" id="3.30.300.70">
    <property type="entry name" value="RimP-like superfamily, N-terminal"/>
    <property type="match status" value="1"/>
</dbReference>
<dbReference type="PANTHER" id="PTHR33867">
    <property type="entry name" value="RIBOSOME MATURATION FACTOR RIMP"/>
    <property type="match status" value="1"/>
</dbReference>
<dbReference type="GO" id="GO:0000028">
    <property type="term" value="P:ribosomal small subunit assembly"/>
    <property type="evidence" value="ECO:0007669"/>
    <property type="project" value="TreeGrafter"/>
</dbReference>
<gene>
    <name evidence="3" type="primary">rimP</name>
    <name evidence="7" type="ORF">A4S15_02040</name>
</gene>
<evidence type="ECO:0000259" key="5">
    <source>
        <dbReference type="Pfam" id="PF02576"/>
    </source>
</evidence>
<organism evidence="7 8">
    <name type="scientific">Candidatus Raskinella chloraquaticus</name>
    <dbReference type="NCBI Taxonomy" id="1951219"/>
    <lineage>
        <taxon>Bacteria</taxon>
        <taxon>Pseudomonadati</taxon>
        <taxon>Pseudomonadota</taxon>
        <taxon>Alphaproteobacteria</taxon>
        <taxon>Hyphomicrobiales</taxon>
        <taxon>Phreatobacteraceae</taxon>
        <taxon>Candidatus Raskinella</taxon>
    </lineage>
</organism>
<evidence type="ECO:0000256" key="2">
    <source>
        <dbReference type="ARBA" id="ARBA00022517"/>
    </source>
</evidence>
<comment type="similarity">
    <text evidence="3">Belongs to the RimP family.</text>
</comment>
<dbReference type="Proteomes" id="UP000192872">
    <property type="component" value="Unassembled WGS sequence"/>
</dbReference>
<feature type="region of interest" description="Disordered" evidence="4">
    <location>
        <begin position="181"/>
        <end position="221"/>
    </location>
</feature>
<dbReference type="PANTHER" id="PTHR33867:SF1">
    <property type="entry name" value="RIBOSOME MATURATION FACTOR RIMP"/>
    <property type="match status" value="1"/>
</dbReference>
<dbReference type="SUPFAM" id="SSF74942">
    <property type="entry name" value="YhbC-like, C-terminal domain"/>
    <property type="match status" value="1"/>
</dbReference>
<dbReference type="HAMAP" id="MF_01077">
    <property type="entry name" value="RimP"/>
    <property type="match status" value="1"/>
</dbReference>
<comment type="function">
    <text evidence="3">Required for maturation of 30S ribosomal subunits.</text>
</comment>
<dbReference type="GO" id="GO:0005829">
    <property type="term" value="C:cytosol"/>
    <property type="evidence" value="ECO:0007669"/>
    <property type="project" value="TreeGrafter"/>
</dbReference>